<evidence type="ECO:0000313" key="4">
    <source>
        <dbReference type="Proteomes" id="UP000053617"/>
    </source>
</evidence>
<dbReference type="Proteomes" id="UP000053617">
    <property type="component" value="Unassembled WGS sequence"/>
</dbReference>
<dbReference type="OrthoDB" id="10263155at2759"/>
<dbReference type="PANTHER" id="PTHR46729:SF1">
    <property type="entry name" value="LEUKOCYTE RECEPTOR CLUSTER MEMBER 9"/>
    <property type="match status" value="1"/>
</dbReference>
<dbReference type="Pfam" id="PF04457">
    <property type="entry name" value="MJ1316"/>
    <property type="match status" value="1"/>
</dbReference>
<feature type="compositionally biased region" description="Basic and acidic residues" evidence="1">
    <location>
        <begin position="14"/>
        <end position="36"/>
    </location>
</feature>
<proteinExistence type="predicted"/>
<dbReference type="EMBL" id="KN847476">
    <property type="protein sequence ID" value="KIX07227.1"/>
    <property type="molecule type" value="Genomic_DNA"/>
</dbReference>
<feature type="compositionally biased region" description="Basic and acidic residues" evidence="1">
    <location>
        <begin position="44"/>
        <end position="54"/>
    </location>
</feature>
<sequence>MAETHGGKGPNPDSRLEEVNHLRSVAENHLKEIDEEKQQEEEDESRRIEELERYAKHRRRGKEGPSLGSTPTPKMRSAQDVLSRLQWDDQLDITKFTIGYLERFAGIKEMQASTWISEFTEEEWIPQHRIKYFKRINENGNHEVVWDRDKRIDKVFGSGLSSLDGVDIRSEDGGVGLMP</sequence>
<evidence type="ECO:0000313" key="3">
    <source>
        <dbReference type="EMBL" id="KIX07227.1"/>
    </source>
</evidence>
<dbReference type="HOGENOM" id="CLU_128310_0_0_1"/>
<feature type="region of interest" description="Disordered" evidence="1">
    <location>
        <begin position="1"/>
        <end position="80"/>
    </location>
</feature>
<evidence type="ECO:0000256" key="1">
    <source>
        <dbReference type="SAM" id="MobiDB-lite"/>
    </source>
</evidence>
<accession>A0A0D2FY53</accession>
<dbReference type="PANTHER" id="PTHR46729">
    <property type="entry name" value="LEUKOCYTE RECEPTOR CLUSTER MEMBER 9"/>
    <property type="match status" value="1"/>
</dbReference>
<dbReference type="AlphaFoldDB" id="A0A0D2FY53"/>
<evidence type="ECO:0000259" key="2">
    <source>
        <dbReference type="Pfam" id="PF04457"/>
    </source>
</evidence>
<gene>
    <name evidence="3" type="ORF">Z518_01880</name>
</gene>
<keyword evidence="4" id="KW-1185">Reference proteome</keyword>
<dbReference type="GeneID" id="25289951"/>
<organism evidence="3 4">
    <name type="scientific">Rhinocladiella mackenziei CBS 650.93</name>
    <dbReference type="NCBI Taxonomy" id="1442369"/>
    <lineage>
        <taxon>Eukaryota</taxon>
        <taxon>Fungi</taxon>
        <taxon>Dikarya</taxon>
        <taxon>Ascomycota</taxon>
        <taxon>Pezizomycotina</taxon>
        <taxon>Eurotiomycetes</taxon>
        <taxon>Chaetothyriomycetidae</taxon>
        <taxon>Chaetothyriales</taxon>
        <taxon>Herpotrichiellaceae</taxon>
        <taxon>Rhinocladiella</taxon>
    </lineage>
</organism>
<protein>
    <recommendedName>
        <fullName evidence="2">MJ1316 RNA cyclic group end recognition domain-containing protein</fullName>
    </recommendedName>
</protein>
<dbReference type="STRING" id="1442369.A0A0D2FY53"/>
<dbReference type="InterPro" id="IPR040459">
    <property type="entry name" value="MJ1316"/>
</dbReference>
<dbReference type="RefSeq" id="XP_013274363.1">
    <property type="nucleotide sequence ID" value="XM_013418909.1"/>
</dbReference>
<reference evidence="3 4" key="1">
    <citation type="submission" date="2015-01" db="EMBL/GenBank/DDBJ databases">
        <title>The Genome Sequence of Rhinocladiella mackenzie CBS 650.93.</title>
        <authorList>
            <consortium name="The Broad Institute Genomics Platform"/>
            <person name="Cuomo C."/>
            <person name="de Hoog S."/>
            <person name="Gorbushina A."/>
            <person name="Stielow B."/>
            <person name="Teixiera M."/>
            <person name="Abouelleil A."/>
            <person name="Chapman S.B."/>
            <person name="Priest M."/>
            <person name="Young S.K."/>
            <person name="Wortman J."/>
            <person name="Nusbaum C."/>
            <person name="Birren B."/>
        </authorList>
    </citation>
    <scope>NUCLEOTIDE SEQUENCE [LARGE SCALE GENOMIC DNA]</scope>
    <source>
        <strain evidence="3 4">CBS 650.93</strain>
    </source>
</reference>
<name>A0A0D2FY53_9EURO</name>
<feature type="domain" description="MJ1316 RNA cyclic group end recognition" evidence="2">
    <location>
        <begin position="75"/>
        <end position="148"/>
    </location>
</feature>
<dbReference type="InterPro" id="IPR042653">
    <property type="entry name" value="Leng9"/>
</dbReference>